<dbReference type="EMBL" id="BKCN01000005">
    <property type="protein sequence ID" value="GER03664.1"/>
    <property type="molecule type" value="Genomic_DNA"/>
</dbReference>
<evidence type="ECO:0000313" key="4">
    <source>
        <dbReference type="Proteomes" id="UP000324996"/>
    </source>
</evidence>
<keyword evidence="4" id="KW-1185">Reference proteome</keyword>
<accession>A0A5A7N7D3</accession>
<name>A0A5A7N7D3_9PROT</name>
<evidence type="ECO:0000259" key="2">
    <source>
        <dbReference type="SMART" id="SM00867"/>
    </source>
</evidence>
<gene>
    <name evidence="3" type="ORF">JCM17846_13460</name>
</gene>
<evidence type="ECO:0000313" key="3">
    <source>
        <dbReference type="EMBL" id="GER03664.1"/>
    </source>
</evidence>
<feature type="chain" id="PRO_5023083241" description="Lipid/polyisoprenoid-binding YceI-like domain-containing protein" evidence="1">
    <location>
        <begin position="29"/>
        <end position="193"/>
    </location>
</feature>
<evidence type="ECO:0000256" key="1">
    <source>
        <dbReference type="SAM" id="SignalP"/>
    </source>
</evidence>
<dbReference type="InterPro" id="IPR036761">
    <property type="entry name" value="TTHA0802/YceI-like_sf"/>
</dbReference>
<organism evidence="3 4">
    <name type="scientific">Iodidimonas nitroreducens</name>
    <dbReference type="NCBI Taxonomy" id="1236968"/>
    <lineage>
        <taxon>Bacteria</taxon>
        <taxon>Pseudomonadati</taxon>
        <taxon>Pseudomonadota</taxon>
        <taxon>Alphaproteobacteria</taxon>
        <taxon>Iodidimonadales</taxon>
        <taxon>Iodidimonadaceae</taxon>
        <taxon>Iodidimonas</taxon>
    </lineage>
</organism>
<protein>
    <recommendedName>
        <fullName evidence="2">Lipid/polyisoprenoid-binding YceI-like domain-containing protein</fullName>
    </recommendedName>
</protein>
<dbReference type="SUPFAM" id="SSF101874">
    <property type="entry name" value="YceI-like"/>
    <property type="match status" value="1"/>
</dbReference>
<reference evidence="3 4" key="1">
    <citation type="submission" date="2019-09" db="EMBL/GenBank/DDBJ databases">
        <title>NBRP : Genome information of microbial organism related human and environment.</title>
        <authorList>
            <person name="Hattori M."/>
            <person name="Oshima K."/>
            <person name="Inaba H."/>
            <person name="Suda W."/>
            <person name="Sakamoto M."/>
            <person name="Iino T."/>
            <person name="Kitahara M."/>
            <person name="Oshida Y."/>
            <person name="Iida T."/>
            <person name="Kudo T."/>
            <person name="Itoh T."/>
            <person name="Ohkuma M."/>
        </authorList>
    </citation>
    <scope>NUCLEOTIDE SEQUENCE [LARGE SCALE GENOMIC DNA]</scope>
    <source>
        <strain evidence="3 4">Q-1</strain>
    </source>
</reference>
<feature type="domain" description="Lipid/polyisoprenoid-binding YceI-like" evidence="2">
    <location>
        <begin position="30"/>
        <end position="189"/>
    </location>
</feature>
<dbReference type="SMART" id="SM00867">
    <property type="entry name" value="YceI"/>
    <property type="match status" value="1"/>
</dbReference>
<feature type="signal peptide" evidence="1">
    <location>
        <begin position="1"/>
        <end position="28"/>
    </location>
</feature>
<dbReference type="Gene3D" id="2.40.128.110">
    <property type="entry name" value="Lipid/polyisoprenoid-binding, YceI-like"/>
    <property type="match status" value="1"/>
</dbReference>
<sequence length="193" mass="20947">MTSSMRSTFLAVAAAGLIQMALPGSVHAQQWQVIKDKSAILWTAKWNTSPVSGGFKDFTSEISFDPEAPEDAVIRVEVDSGSIYLNGQDARSTLVNSNWFFIEEYPKAVFVSEQITHLENGRYEARGSLTIRGHEQPVTLPFKLTIEGDVAQVVGSITLDRNSFSLGQKGDVAKAVAANVNVSVEVTAKRLGD</sequence>
<dbReference type="PANTHER" id="PTHR34406">
    <property type="entry name" value="PROTEIN YCEI"/>
    <property type="match status" value="1"/>
</dbReference>
<proteinExistence type="predicted"/>
<dbReference type="Pfam" id="PF04264">
    <property type="entry name" value="YceI"/>
    <property type="match status" value="1"/>
</dbReference>
<dbReference type="PANTHER" id="PTHR34406:SF1">
    <property type="entry name" value="PROTEIN YCEI"/>
    <property type="match status" value="1"/>
</dbReference>
<dbReference type="AlphaFoldDB" id="A0A5A7N7D3"/>
<dbReference type="Proteomes" id="UP000324996">
    <property type="component" value="Unassembled WGS sequence"/>
</dbReference>
<comment type="caution">
    <text evidence="3">The sequence shown here is derived from an EMBL/GenBank/DDBJ whole genome shotgun (WGS) entry which is preliminary data.</text>
</comment>
<keyword evidence="1" id="KW-0732">Signal</keyword>
<dbReference type="InterPro" id="IPR007372">
    <property type="entry name" value="Lipid/polyisoprenoid-bd_YceI"/>
</dbReference>